<keyword evidence="5 7" id="KW-0206">Cytoskeleton</keyword>
<evidence type="ECO:0000256" key="6">
    <source>
        <dbReference type="ARBA" id="ARBA00025497"/>
    </source>
</evidence>
<evidence type="ECO:0000313" key="9">
    <source>
        <dbReference type="Ensembl" id="ENSSRHP00000049103.1"/>
    </source>
</evidence>
<dbReference type="PIRSF" id="PIRSF001828">
    <property type="entry name" value="Thymosin_beta"/>
    <property type="match status" value="1"/>
</dbReference>
<dbReference type="Ensembl" id="ENSSRHT00000050486.1">
    <property type="protein sequence ID" value="ENSSRHP00000049103.1"/>
    <property type="gene ID" value="ENSSRHG00000024709.1"/>
</dbReference>
<dbReference type="SMART" id="SM00152">
    <property type="entry name" value="THY"/>
    <property type="match status" value="1"/>
</dbReference>
<accession>A0A673JBQ6</accession>
<evidence type="ECO:0000256" key="5">
    <source>
        <dbReference type="ARBA" id="ARBA00023212"/>
    </source>
</evidence>
<keyword evidence="4 7" id="KW-0009">Actin-binding</keyword>
<evidence type="ECO:0000256" key="4">
    <source>
        <dbReference type="ARBA" id="ARBA00023203"/>
    </source>
</evidence>
<keyword evidence="10" id="KW-1185">Reference proteome</keyword>
<reference evidence="9" key="1">
    <citation type="submission" date="2025-08" db="UniProtKB">
        <authorList>
            <consortium name="Ensembl"/>
        </authorList>
    </citation>
    <scope>IDENTIFICATION</scope>
</reference>
<dbReference type="Gene3D" id="1.20.5.520">
    <property type="entry name" value="Single helix bin"/>
    <property type="match status" value="1"/>
</dbReference>
<dbReference type="PANTHER" id="PTHR12021:SF3">
    <property type="entry name" value="THYMOSIN BETA-4-LIKE"/>
    <property type="match status" value="1"/>
</dbReference>
<dbReference type="GO" id="GO:0005737">
    <property type="term" value="C:cytoplasm"/>
    <property type="evidence" value="ECO:0007669"/>
    <property type="project" value="TreeGrafter"/>
</dbReference>
<dbReference type="Proteomes" id="UP000472270">
    <property type="component" value="Unassembled WGS sequence"/>
</dbReference>
<evidence type="ECO:0000256" key="8">
    <source>
        <dbReference type="SAM" id="MobiDB-lite"/>
    </source>
</evidence>
<comment type="subcellular location">
    <subcellularLocation>
        <location evidence="1 7">Cytoplasm</location>
        <location evidence="1 7">Cytoskeleton</location>
    </subcellularLocation>
</comment>
<dbReference type="PANTHER" id="PTHR12021">
    <property type="entry name" value="THYMOSIN BETA"/>
    <property type="match status" value="1"/>
</dbReference>
<feature type="region of interest" description="Disordered" evidence="8">
    <location>
        <begin position="1"/>
        <end position="49"/>
    </location>
</feature>
<comment type="similarity">
    <text evidence="2 7">Belongs to the thymosin beta family.</text>
</comment>
<dbReference type="GO" id="GO:0003785">
    <property type="term" value="F:actin monomer binding"/>
    <property type="evidence" value="ECO:0007669"/>
    <property type="project" value="UniProtKB-UniRule"/>
</dbReference>
<dbReference type="GO" id="GO:0007015">
    <property type="term" value="P:actin filament organization"/>
    <property type="evidence" value="ECO:0007669"/>
    <property type="project" value="UniProtKB-UniRule"/>
</dbReference>
<dbReference type="FunFam" id="1.20.5.520:FF:000001">
    <property type="entry name" value="Thymosin beta"/>
    <property type="match status" value="1"/>
</dbReference>
<dbReference type="PROSITE" id="PS00500">
    <property type="entry name" value="THYMOSIN_B4"/>
    <property type="match status" value="1"/>
</dbReference>
<proteinExistence type="inferred from homology"/>
<reference evidence="9" key="2">
    <citation type="submission" date="2025-09" db="UniProtKB">
        <authorList>
            <consortium name="Ensembl"/>
        </authorList>
    </citation>
    <scope>IDENTIFICATION</scope>
</reference>
<evidence type="ECO:0000256" key="3">
    <source>
        <dbReference type="ARBA" id="ARBA00022490"/>
    </source>
</evidence>
<comment type="function">
    <text evidence="6 7">Plays an important role in the organization of the cytoskeleton. Binds to and sequesters actin monomers (G actin) and therefore inhibits actin polymerization.</text>
</comment>
<evidence type="ECO:0000256" key="2">
    <source>
        <dbReference type="ARBA" id="ARBA00009511"/>
    </source>
</evidence>
<dbReference type="Pfam" id="PF01290">
    <property type="entry name" value="Thymosin"/>
    <property type="match status" value="1"/>
</dbReference>
<organism evidence="9 10">
    <name type="scientific">Sinocyclocheilus rhinocerous</name>
    <dbReference type="NCBI Taxonomy" id="307959"/>
    <lineage>
        <taxon>Eukaryota</taxon>
        <taxon>Metazoa</taxon>
        <taxon>Chordata</taxon>
        <taxon>Craniata</taxon>
        <taxon>Vertebrata</taxon>
        <taxon>Euteleostomi</taxon>
        <taxon>Actinopterygii</taxon>
        <taxon>Neopterygii</taxon>
        <taxon>Teleostei</taxon>
        <taxon>Ostariophysi</taxon>
        <taxon>Cypriniformes</taxon>
        <taxon>Cyprinidae</taxon>
        <taxon>Cyprininae</taxon>
        <taxon>Sinocyclocheilus</taxon>
    </lineage>
</organism>
<evidence type="ECO:0000256" key="7">
    <source>
        <dbReference type="PIRNR" id="PIRNR001828"/>
    </source>
</evidence>
<protein>
    <recommendedName>
        <fullName evidence="7">Thymosin beta</fullName>
    </recommendedName>
</protein>
<dbReference type="GO" id="GO:0005856">
    <property type="term" value="C:cytoskeleton"/>
    <property type="evidence" value="ECO:0007669"/>
    <property type="project" value="UniProtKB-SubCell"/>
</dbReference>
<feature type="compositionally biased region" description="Basic and acidic residues" evidence="8">
    <location>
        <begin position="39"/>
        <end position="49"/>
    </location>
</feature>
<sequence>FLLQPIMSDKPNLDEVTSFDKSKLKKTETQEKNPLPSKETIDQEKQAAS</sequence>
<dbReference type="InterPro" id="IPR001152">
    <property type="entry name" value="Beta-thymosin"/>
</dbReference>
<feature type="compositionally biased region" description="Basic and acidic residues" evidence="8">
    <location>
        <begin position="18"/>
        <end position="31"/>
    </location>
</feature>
<evidence type="ECO:0000313" key="10">
    <source>
        <dbReference type="Proteomes" id="UP000472270"/>
    </source>
</evidence>
<evidence type="ECO:0000256" key="1">
    <source>
        <dbReference type="ARBA" id="ARBA00004245"/>
    </source>
</evidence>
<dbReference type="AlphaFoldDB" id="A0A673JBQ6"/>
<dbReference type="GO" id="GO:0030334">
    <property type="term" value="P:regulation of cell migration"/>
    <property type="evidence" value="ECO:0007669"/>
    <property type="project" value="TreeGrafter"/>
</dbReference>
<name>A0A673JBQ6_9TELE</name>
<dbReference type="InterPro" id="IPR038386">
    <property type="entry name" value="Beta-thymosin_sf"/>
</dbReference>
<keyword evidence="3 7" id="KW-0963">Cytoplasm</keyword>